<evidence type="ECO:0000313" key="1">
    <source>
        <dbReference type="EMBL" id="KAF9650732.1"/>
    </source>
</evidence>
<gene>
    <name evidence="1" type="ORF">BDM02DRAFT_3219731</name>
</gene>
<comment type="caution">
    <text evidence="1">The sequence shown here is derived from an EMBL/GenBank/DDBJ whole genome shotgun (WGS) entry which is preliminary data.</text>
</comment>
<protein>
    <submittedName>
        <fullName evidence="1">Las1-domain-containing protein</fullName>
    </submittedName>
</protein>
<reference evidence="1" key="1">
    <citation type="submission" date="2019-10" db="EMBL/GenBank/DDBJ databases">
        <authorList>
            <consortium name="DOE Joint Genome Institute"/>
            <person name="Kuo A."/>
            <person name="Miyauchi S."/>
            <person name="Kiss E."/>
            <person name="Drula E."/>
            <person name="Kohler A."/>
            <person name="Sanchez-Garcia M."/>
            <person name="Andreopoulos B."/>
            <person name="Barry K.W."/>
            <person name="Bonito G."/>
            <person name="Buee M."/>
            <person name="Carver A."/>
            <person name="Chen C."/>
            <person name="Cichocki N."/>
            <person name="Clum A."/>
            <person name="Culley D."/>
            <person name="Crous P.W."/>
            <person name="Fauchery L."/>
            <person name="Girlanda M."/>
            <person name="Hayes R."/>
            <person name="Keri Z."/>
            <person name="Labutti K."/>
            <person name="Lipzen A."/>
            <person name="Lombard V."/>
            <person name="Magnuson J."/>
            <person name="Maillard F."/>
            <person name="Morin E."/>
            <person name="Murat C."/>
            <person name="Nolan M."/>
            <person name="Ohm R."/>
            <person name="Pangilinan J."/>
            <person name="Pereira M."/>
            <person name="Perotto S."/>
            <person name="Peter M."/>
            <person name="Riley R."/>
            <person name="Sitrit Y."/>
            <person name="Stielow B."/>
            <person name="Szollosi G."/>
            <person name="Zifcakova L."/>
            <person name="Stursova M."/>
            <person name="Spatafora J.W."/>
            <person name="Tedersoo L."/>
            <person name="Vaario L.-M."/>
            <person name="Yamada A."/>
            <person name="Yan M."/>
            <person name="Wang P."/>
            <person name="Xu J."/>
            <person name="Bruns T."/>
            <person name="Baldrian P."/>
            <person name="Vilgalys R."/>
            <person name="Henrissat B."/>
            <person name="Grigoriev I.V."/>
            <person name="Hibbett D."/>
            <person name="Nagy L.G."/>
            <person name="Martin F.M."/>
        </authorList>
    </citation>
    <scope>NUCLEOTIDE SEQUENCE</scope>
    <source>
        <strain evidence="1">P2</strain>
    </source>
</reference>
<proteinExistence type="predicted"/>
<dbReference type="EMBL" id="MU117982">
    <property type="protein sequence ID" value="KAF9650732.1"/>
    <property type="molecule type" value="Genomic_DNA"/>
</dbReference>
<reference evidence="1" key="2">
    <citation type="journal article" date="2020" name="Nat. Commun.">
        <title>Large-scale genome sequencing of mycorrhizal fungi provides insights into the early evolution of symbiotic traits.</title>
        <authorList>
            <person name="Miyauchi S."/>
            <person name="Kiss E."/>
            <person name="Kuo A."/>
            <person name="Drula E."/>
            <person name="Kohler A."/>
            <person name="Sanchez-Garcia M."/>
            <person name="Morin E."/>
            <person name="Andreopoulos B."/>
            <person name="Barry K.W."/>
            <person name="Bonito G."/>
            <person name="Buee M."/>
            <person name="Carver A."/>
            <person name="Chen C."/>
            <person name="Cichocki N."/>
            <person name="Clum A."/>
            <person name="Culley D."/>
            <person name="Crous P.W."/>
            <person name="Fauchery L."/>
            <person name="Girlanda M."/>
            <person name="Hayes R.D."/>
            <person name="Keri Z."/>
            <person name="LaButti K."/>
            <person name="Lipzen A."/>
            <person name="Lombard V."/>
            <person name="Magnuson J."/>
            <person name="Maillard F."/>
            <person name="Murat C."/>
            <person name="Nolan M."/>
            <person name="Ohm R.A."/>
            <person name="Pangilinan J."/>
            <person name="Pereira M.F."/>
            <person name="Perotto S."/>
            <person name="Peter M."/>
            <person name="Pfister S."/>
            <person name="Riley R."/>
            <person name="Sitrit Y."/>
            <person name="Stielow J.B."/>
            <person name="Szollosi G."/>
            <person name="Zifcakova L."/>
            <person name="Stursova M."/>
            <person name="Spatafora J.W."/>
            <person name="Tedersoo L."/>
            <person name="Vaario L.M."/>
            <person name="Yamada A."/>
            <person name="Yan M."/>
            <person name="Wang P."/>
            <person name="Xu J."/>
            <person name="Bruns T."/>
            <person name="Baldrian P."/>
            <person name="Vilgalys R."/>
            <person name="Dunand C."/>
            <person name="Henrissat B."/>
            <person name="Grigoriev I.V."/>
            <person name="Hibbett D."/>
            <person name="Nagy L.G."/>
            <person name="Martin F.M."/>
        </authorList>
    </citation>
    <scope>NUCLEOTIDE SEQUENCE</scope>
    <source>
        <strain evidence="1">P2</strain>
    </source>
</reference>
<sequence length="391" mass="43360">MQLPRRVPWASLSELEQLCTWIYSDETDLRSKQLAVNKLSAWKSTTQLSHALESTLGLLTVTLQDDLASQPPSSAALSGYNLRQCYSTATIRLVNGLVDPLQSGVYARSIASIAAQLGLPGWLVEVRHAATHEELPPLEVLREAAHESLKWLFHNYFMPELHPSSQPNRRQPLRSAAPLLKEYSVLMKIVTRDTSLRQKHQPEIHGVLRDIERWIAEAKTAVDISSGNLGWEGIELDDSTVSSTWVTKERLALEALCDNLMEKGALVPLARKKRTLDAKSFHPQRETISLWMPLIHHIESLHAGFITVLIAQLTLQLLNEPSAPGPVTPPARDGSYESFIGAWVVYLLDTQTLPVGDEGADQELTSRTKIIPIIMGGLGPPGVSTFSERKT</sequence>
<dbReference type="Proteomes" id="UP000886501">
    <property type="component" value="Unassembled WGS sequence"/>
</dbReference>
<evidence type="ECO:0000313" key="2">
    <source>
        <dbReference type="Proteomes" id="UP000886501"/>
    </source>
</evidence>
<accession>A0ACB6ZM73</accession>
<name>A0ACB6ZM73_THEGA</name>
<keyword evidence="2" id="KW-1185">Reference proteome</keyword>
<organism evidence="1 2">
    <name type="scientific">Thelephora ganbajun</name>
    <name type="common">Ganba fungus</name>
    <dbReference type="NCBI Taxonomy" id="370292"/>
    <lineage>
        <taxon>Eukaryota</taxon>
        <taxon>Fungi</taxon>
        <taxon>Dikarya</taxon>
        <taxon>Basidiomycota</taxon>
        <taxon>Agaricomycotina</taxon>
        <taxon>Agaricomycetes</taxon>
        <taxon>Thelephorales</taxon>
        <taxon>Thelephoraceae</taxon>
        <taxon>Thelephora</taxon>
    </lineage>
</organism>